<name>A0A222VPK4_9PSEU</name>
<dbReference type="KEGG" id="pmad:BAY61_12495"/>
<sequence>MPAGVSPFVRTVIAALGIYDDRTWASRLAALEKQAAGTDGDGLDDNRFWILADWRFRRFVCLWLETGESDESKNWAAMLRAIDPVGNAGDALQLSELLRRVATAVETGPAAHSVFGIPKGPTAQLVGRAAKGARACAQPGDAHGEAWFDARAAKHLREEEFSSFRGFGRLAGKDDELWKLIGELITGLPPASTSPASDESIEAWLDDIPRDLP</sequence>
<dbReference type="STRING" id="530584.SAMN05421630_101879"/>
<gene>
    <name evidence="1" type="ORF">SAMN05421630_101879</name>
</gene>
<accession>A0A222VPK4</accession>
<evidence type="ECO:0000313" key="2">
    <source>
        <dbReference type="Proteomes" id="UP000199494"/>
    </source>
</evidence>
<organism evidence="1 2">
    <name type="scientific">Prauserella marina</name>
    <dbReference type="NCBI Taxonomy" id="530584"/>
    <lineage>
        <taxon>Bacteria</taxon>
        <taxon>Bacillati</taxon>
        <taxon>Actinomycetota</taxon>
        <taxon>Actinomycetes</taxon>
        <taxon>Pseudonocardiales</taxon>
        <taxon>Pseudonocardiaceae</taxon>
        <taxon>Prauserella</taxon>
    </lineage>
</organism>
<dbReference type="EMBL" id="FMZE01000001">
    <property type="protein sequence ID" value="SDC22485.1"/>
    <property type="molecule type" value="Genomic_DNA"/>
</dbReference>
<evidence type="ECO:0000313" key="1">
    <source>
        <dbReference type="EMBL" id="SDC22485.1"/>
    </source>
</evidence>
<reference evidence="1 2" key="1">
    <citation type="submission" date="2016-10" db="EMBL/GenBank/DDBJ databases">
        <authorList>
            <person name="de Groot N.N."/>
        </authorList>
    </citation>
    <scope>NUCLEOTIDE SEQUENCE [LARGE SCALE GENOMIC DNA]</scope>
    <source>
        <strain evidence="1 2">CGMCC 4.5506</strain>
    </source>
</reference>
<dbReference type="AlphaFoldDB" id="A0A222VPK4"/>
<keyword evidence="2" id="KW-1185">Reference proteome</keyword>
<dbReference type="RefSeq" id="WP_091797308.1">
    <property type="nucleotide sequence ID" value="NZ_CP016353.1"/>
</dbReference>
<protein>
    <submittedName>
        <fullName evidence="1">Uncharacterized protein</fullName>
    </submittedName>
</protein>
<proteinExistence type="predicted"/>
<dbReference type="Proteomes" id="UP000199494">
    <property type="component" value="Unassembled WGS sequence"/>
</dbReference>